<dbReference type="Pfam" id="PF14801">
    <property type="entry name" value="TrmI-like_N"/>
    <property type="match status" value="1"/>
</dbReference>
<accession>A0A9P8KWR1</accession>
<dbReference type="Gene3D" id="3.40.50.150">
    <property type="entry name" value="Vaccinia Virus protein VP39"/>
    <property type="match status" value="1"/>
</dbReference>
<dbReference type="GO" id="GO:0030488">
    <property type="term" value="P:tRNA methylation"/>
    <property type="evidence" value="ECO:0007669"/>
    <property type="project" value="InterPro"/>
</dbReference>
<gene>
    <name evidence="5" type="ORF">FGG08_004755</name>
</gene>
<dbReference type="GO" id="GO:0160107">
    <property type="term" value="F:tRNA (adenine(58)-N1)-methyltransferase activity"/>
    <property type="evidence" value="ECO:0007669"/>
    <property type="project" value="UniProtKB-EC"/>
</dbReference>
<feature type="region of interest" description="Disordered" evidence="4">
    <location>
        <begin position="340"/>
        <end position="390"/>
    </location>
</feature>
<comment type="caution">
    <text evidence="5">The sequence shown here is derived from an EMBL/GenBank/DDBJ whole genome shotgun (WGS) entry which is preliminary data.</text>
</comment>
<dbReference type="GO" id="GO:0031515">
    <property type="term" value="C:tRNA (m1A) methyltransferase complex"/>
    <property type="evidence" value="ECO:0007669"/>
    <property type="project" value="InterPro"/>
</dbReference>
<dbReference type="Proteomes" id="UP000698800">
    <property type="component" value="Unassembled WGS sequence"/>
</dbReference>
<dbReference type="OrthoDB" id="5585464at2759"/>
<proteinExistence type="predicted"/>
<dbReference type="EC" id="2.1.1.220" evidence="1"/>
<dbReference type="AlphaFoldDB" id="A0A9P8KWR1"/>
<dbReference type="PANTHER" id="PTHR12133:SF1">
    <property type="entry name" value="TRNA (ADENINE(58)-N(1))-METHYLTRANSFERASE, MITOCHONDRIAL"/>
    <property type="match status" value="1"/>
</dbReference>
<dbReference type="GO" id="GO:0005739">
    <property type="term" value="C:mitochondrion"/>
    <property type="evidence" value="ECO:0007669"/>
    <property type="project" value="TreeGrafter"/>
</dbReference>
<dbReference type="PANTHER" id="PTHR12133">
    <property type="entry name" value="TRNA (ADENINE(58)-N(1))-METHYLTRANSFERASE"/>
    <property type="match status" value="1"/>
</dbReference>
<evidence type="ECO:0000256" key="4">
    <source>
        <dbReference type="SAM" id="MobiDB-lite"/>
    </source>
</evidence>
<evidence type="ECO:0000256" key="2">
    <source>
        <dbReference type="ARBA" id="ARBA00015963"/>
    </source>
</evidence>
<evidence type="ECO:0000256" key="3">
    <source>
        <dbReference type="ARBA" id="ARBA00033309"/>
    </source>
</evidence>
<dbReference type="EMBL" id="JAGHQL010000100">
    <property type="protein sequence ID" value="KAH0538680.1"/>
    <property type="molecule type" value="Genomic_DNA"/>
</dbReference>
<keyword evidence="6" id="KW-1185">Reference proteome</keyword>
<name>A0A9P8KWR1_9PEZI</name>
<dbReference type="InterPro" id="IPR014816">
    <property type="entry name" value="tRNA_MeTrfase_Gcd14"/>
</dbReference>
<dbReference type="InterPro" id="IPR029063">
    <property type="entry name" value="SAM-dependent_MTases_sf"/>
</dbReference>
<feature type="compositionally biased region" description="Polar residues" evidence="4">
    <location>
        <begin position="340"/>
        <end position="356"/>
    </location>
</feature>
<evidence type="ECO:0000313" key="6">
    <source>
        <dbReference type="Proteomes" id="UP000698800"/>
    </source>
</evidence>
<evidence type="ECO:0000256" key="1">
    <source>
        <dbReference type="ARBA" id="ARBA00012796"/>
    </source>
</evidence>
<dbReference type="Gene3D" id="3.10.330.20">
    <property type="match status" value="1"/>
</dbReference>
<reference evidence="5" key="1">
    <citation type="submission" date="2021-03" db="EMBL/GenBank/DDBJ databases">
        <title>Comparative genomics and phylogenomic investigation of the class Geoglossomycetes provide insights into ecological specialization and systematics.</title>
        <authorList>
            <person name="Melie T."/>
            <person name="Pirro S."/>
            <person name="Miller A.N."/>
            <person name="Quandt A."/>
        </authorList>
    </citation>
    <scope>NUCLEOTIDE SEQUENCE</scope>
    <source>
        <strain evidence="5">GBOQ0MN5Z8</strain>
    </source>
</reference>
<protein>
    <recommendedName>
        <fullName evidence="2">tRNA (adenine(58)-N(1))-methyltransferase catalytic subunit TRM61</fullName>
        <ecNumber evidence="1">2.1.1.220</ecNumber>
    </recommendedName>
    <alternativeName>
        <fullName evidence="3">tRNA(m1A58)-methyltransferase subunit TRM61</fullName>
    </alternativeName>
</protein>
<sequence length="423" mass="45864">MPLLYRHRRAIHLCGACCRRFTALTRAIAENDIVALRPKRNFDKSSLKLTAPLVPGGKIQSHKGFISHDEIIGKLPRESIYPADANLIVSLFDIHVTPPSLSSENSTPLEILEAGTGHGSLTLHLARAVHAANTACPPLPSLQTKSSDLKKQISPTTEVDLGDAGVPLKEAGVDKSVLEEERRCAFEEWKSTRGAIVHTLDIDPHNSRHAERIVRGFHCGIYAGNVDFHVGDVSSWVTAQLQLRTTTSTNPTTPQPFLSHIFLDIPNVHAHLSKLQDSLHTDGLLIVFTPSITQIAACVQLIKEQKLPFAMDQVVELGLATTGLGSGRQWDVRVAGTAAETQGLTSQSTAHQSASEPQHTPSPPPQPVTATQDPTTLAGECTPPPTPPLKLVCRPKVGEKLARLAGGGFVGVWRRMRDMRRDS</sequence>
<dbReference type="SUPFAM" id="SSF53335">
    <property type="entry name" value="S-adenosyl-L-methionine-dependent methyltransferases"/>
    <property type="match status" value="1"/>
</dbReference>
<dbReference type="PROSITE" id="PS51620">
    <property type="entry name" value="SAM_TRM61"/>
    <property type="match status" value="1"/>
</dbReference>
<organism evidence="5 6">
    <name type="scientific">Glutinoglossum americanum</name>
    <dbReference type="NCBI Taxonomy" id="1670608"/>
    <lineage>
        <taxon>Eukaryota</taxon>
        <taxon>Fungi</taxon>
        <taxon>Dikarya</taxon>
        <taxon>Ascomycota</taxon>
        <taxon>Pezizomycotina</taxon>
        <taxon>Geoglossomycetes</taxon>
        <taxon>Geoglossales</taxon>
        <taxon>Geoglossaceae</taxon>
        <taxon>Glutinoglossum</taxon>
    </lineage>
</organism>
<evidence type="ECO:0000313" key="5">
    <source>
        <dbReference type="EMBL" id="KAH0538680.1"/>
    </source>
</evidence>